<dbReference type="AlphaFoldDB" id="X6NXG2"/>
<dbReference type="EMBL" id="ASPP01005190">
    <property type="protein sequence ID" value="ETO30995.1"/>
    <property type="molecule type" value="Genomic_DNA"/>
</dbReference>
<keyword evidence="12" id="KW-1185">Reference proteome</keyword>
<dbReference type="InterPro" id="IPR006876">
    <property type="entry name" value="LMBR1-like_membr_prot"/>
</dbReference>
<evidence type="ECO:0000256" key="10">
    <source>
        <dbReference type="SAM" id="MobiDB-lite"/>
    </source>
</evidence>
<dbReference type="OMA" id="FWAQFVF"/>
<protein>
    <submittedName>
        <fullName evidence="11">Uncharacterized protein</fullName>
    </submittedName>
</protein>
<dbReference type="Proteomes" id="UP000023152">
    <property type="component" value="Unassembled WGS sequence"/>
</dbReference>
<evidence type="ECO:0000256" key="5">
    <source>
        <dbReference type="ARBA" id="ARBA00022692"/>
    </source>
</evidence>
<dbReference type="InterPro" id="IPR050854">
    <property type="entry name" value="LMBD1_LysCbl_Transport"/>
</dbReference>
<dbReference type="GO" id="GO:0031419">
    <property type="term" value="F:cobalamin binding"/>
    <property type="evidence" value="ECO:0007669"/>
    <property type="project" value="UniProtKB-KW"/>
</dbReference>
<feature type="compositionally biased region" description="Basic and acidic residues" evidence="10">
    <location>
        <begin position="354"/>
        <end position="364"/>
    </location>
</feature>
<evidence type="ECO:0000256" key="7">
    <source>
        <dbReference type="ARBA" id="ARBA00023136"/>
    </source>
</evidence>
<keyword evidence="8" id="KW-0458">Lysosome</keyword>
<evidence type="ECO:0000256" key="3">
    <source>
        <dbReference type="ARBA" id="ARBA00022448"/>
    </source>
</evidence>
<dbReference type="GO" id="GO:0072665">
    <property type="term" value="P:protein localization to vacuole"/>
    <property type="evidence" value="ECO:0007669"/>
    <property type="project" value="TreeGrafter"/>
</dbReference>
<evidence type="ECO:0000256" key="1">
    <source>
        <dbReference type="ARBA" id="ARBA00004155"/>
    </source>
</evidence>
<dbReference type="PANTHER" id="PTHR16130:SF2">
    <property type="entry name" value="LYSOSOMAL COBALAMIN TRANSPORT ESCORT PROTEIN LMBD1"/>
    <property type="match status" value="1"/>
</dbReference>
<name>X6NXG2_RETFI</name>
<dbReference type="Pfam" id="PF04791">
    <property type="entry name" value="LMBR1"/>
    <property type="match status" value="1"/>
</dbReference>
<evidence type="ECO:0000256" key="6">
    <source>
        <dbReference type="ARBA" id="ARBA00022989"/>
    </source>
</evidence>
<keyword evidence="6" id="KW-1133">Transmembrane helix</keyword>
<keyword evidence="9" id="KW-0170">Cobalt</keyword>
<organism evidence="11 12">
    <name type="scientific">Reticulomyxa filosa</name>
    <dbReference type="NCBI Taxonomy" id="46433"/>
    <lineage>
        <taxon>Eukaryota</taxon>
        <taxon>Sar</taxon>
        <taxon>Rhizaria</taxon>
        <taxon>Retaria</taxon>
        <taxon>Foraminifera</taxon>
        <taxon>Monothalamids</taxon>
        <taxon>Reticulomyxidae</taxon>
        <taxon>Reticulomyxa</taxon>
    </lineage>
</organism>
<evidence type="ECO:0000256" key="2">
    <source>
        <dbReference type="ARBA" id="ARBA00009901"/>
    </source>
</evidence>
<gene>
    <name evidence="11" type="ORF">RFI_06124</name>
</gene>
<proteinExistence type="inferred from homology"/>
<comment type="similarity">
    <text evidence="2">Belongs to the LIMR family. LMBRD1 subfamily.</text>
</comment>
<comment type="subcellular location">
    <subcellularLocation>
        <location evidence="1">Lysosome membrane</location>
        <topology evidence="1">Multi-pass membrane protein</topology>
    </subcellularLocation>
</comment>
<keyword evidence="7" id="KW-0472">Membrane</keyword>
<sequence>MTKLFFVFIYLIIFPCNFSKKKTLTTITYKQTIVLNKAFLSEIQKKQEYFGSRIFYLRIEVKKKMAATWIAWIVFAIALLILIGLIWGFLSYFKSKSVPNESWKLTLFICSTALLFAFLSLLVIPVDVYFASSTSEYDSSSNRNKMQWVYYGFDIVLMCFVFTVMPFAYFMFEEGQEDDLGSPGRRKGGGSTFAQRACNALKYTFGFTIVFVVLIVIGAFINFNNANSDSNDENSQWRSTVTNSFKSHSSRIVPFCLAILMTVGLFFSMIYTSWGLAYIPISIMRTMAVTYNSSNQKASHKKGGSAAETDLKNVNRDIEFLDSKYYGREDSWSKPDQEKKQKLLRDKRQLERRAKVRSYGDRGGRGGGGAAAARNAGDQDSGENVCCALLWNASAPVRYVVGLGLLAWGGLVIACMMMHLLDEALNSDCGYSCGFQLKTYNWSIPIETLLSQAAKVFPLDYILFALIVVWLFVATIAGVVALDVRVLCFKLFRFRPHGTLQNALIMGVGFIIVIAASFTYLMMTLAPHYTSYGSSDQDCNVDTCRATAVYYILSGIQIGMPIFGLIYFIFSWVFIAVFFLSVIWNLCKGSIKKEWSIVDDGLEDEFRD</sequence>
<keyword evidence="4" id="KW-0846">Cobalamin</keyword>
<dbReference type="GO" id="GO:0005765">
    <property type="term" value="C:lysosomal membrane"/>
    <property type="evidence" value="ECO:0007669"/>
    <property type="project" value="UniProtKB-SubCell"/>
</dbReference>
<evidence type="ECO:0000256" key="8">
    <source>
        <dbReference type="ARBA" id="ARBA00023228"/>
    </source>
</evidence>
<dbReference type="OrthoDB" id="73273at2759"/>
<keyword evidence="5" id="KW-0812">Transmembrane</keyword>
<accession>X6NXG2</accession>
<evidence type="ECO:0000313" key="12">
    <source>
        <dbReference type="Proteomes" id="UP000023152"/>
    </source>
</evidence>
<feature type="region of interest" description="Disordered" evidence="10">
    <location>
        <begin position="354"/>
        <end position="379"/>
    </location>
</feature>
<dbReference type="PANTHER" id="PTHR16130">
    <property type="entry name" value="LYSOSOMAL COBALAMIN TRANSPORTER-RELATED"/>
    <property type="match status" value="1"/>
</dbReference>
<evidence type="ECO:0000256" key="4">
    <source>
        <dbReference type="ARBA" id="ARBA00022628"/>
    </source>
</evidence>
<evidence type="ECO:0000313" key="11">
    <source>
        <dbReference type="EMBL" id="ETO30995.1"/>
    </source>
</evidence>
<reference evidence="11 12" key="1">
    <citation type="journal article" date="2013" name="Curr. Biol.">
        <title>The Genome of the Foraminiferan Reticulomyxa filosa.</title>
        <authorList>
            <person name="Glockner G."/>
            <person name="Hulsmann N."/>
            <person name="Schleicher M."/>
            <person name="Noegel A.A."/>
            <person name="Eichinger L."/>
            <person name="Gallinger C."/>
            <person name="Pawlowski J."/>
            <person name="Sierra R."/>
            <person name="Euteneuer U."/>
            <person name="Pillet L."/>
            <person name="Moustafa A."/>
            <person name="Platzer M."/>
            <person name="Groth M."/>
            <person name="Szafranski K."/>
            <person name="Schliwa M."/>
        </authorList>
    </citation>
    <scope>NUCLEOTIDE SEQUENCE [LARGE SCALE GENOMIC DNA]</scope>
</reference>
<evidence type="ECO:0000256" key="9">
    <source>
        <dbReference type="ARBA" id="ARBA00023285"/>
    </source>
</evidence>
<comment type="caution">
    <text evidence="11">The sequence shown here is derived from an EMBL/GenBank/DDBJ whole genome shotgun (WGS) entry which is preliminary data.</text>
</comment>
<keyword evidence="3" id="KW-0813">Transport</keyword>